<dbReference type="InterPro" id="IPR010982">
    <property type="entry name" value="Lambda_DNA-bd_dom_sf"/>
</dbReference>
<evidence type="ECO:0000313" key="3">
    <source>
        <dbReference type="Proteomes" id="UP000604661"/>
    </source>
</evidence>
<name>A0ABR8F6M5_NOSLI</name>
<dbReference type="InterPro" id="IPR001387">
    <property type="entry name" value="Cro/C1-type_HTH"/>
</dbReference>
<protein>
    <submittedName>
        <fullName evidence="2">Helix-turn-helix transcriptional regulator</fullName>
    </submittedName>
</protein>
<accession>A0ABR8F6M5</accession>
<dbReference type="Proteomes" id="UP000604661">
    <property type="component" value="Unassembled WGS sequence"/>
</dbReference>
<sequence>MPTGERNNNKVDLQMKIKIDVTPVASFRWNEENAQKLRELREKAGYSRKALSEIVGISATYIQQLEAPHLFVNRPKKPKEITVSTEILQKLCVALNGDVSSLIWDINCTVQ</sequence>
<dbReference type="CDD" id="cd00093">
    <property type="entry name" value="HTH_XRE"/>
    <property type="match status" value="1"/>
</dbReference>
<proteinExistence type="predicted"/>
<dbReference type="SUPFAM" id="SSF47413">
    <property type="entry name" value="lambda repressor-like DNA-binding domains"/>
    <property type="match status" value="1"/>
</dbReference>
<comment type="caution">
    <text evidence="2">The sequence shown here is derived from an EMBL/GenBank/DDBJ whole genome shotgun (WGS) entry which is preliminary data.</text>
</comment>
<dbReference type="PROSITE" id="PS50943">
    <property type="entry name" value="HTH_CROC1"/>
    <property type="match status" value="1"/>
</dbReference>
<keyword evidence="3" id="KW-1185">Reference proteome</keyword>
<feature type="domain" description="HTH cro/C1-type" evidence="1">
    <location>
        <begin position="37"/>
        <end position="102"/>
    </location>
</feature>
<dbReference type="RefSeq" id="WP_190900474.1">
    <property type="nucleotide sequence ID" value="NZ_JACJTE010000114.1"/>
</dbReference>
<dbReference type="Gene3D" id="1.10.260.40">
    <property type="entry name" value="lambda repressor-like DNA-binding domains"/>
    <property type="match status" value="1"/>
</dbReference>
<dbReference type="Pfam" id="PF01381">
    <property type="entry name" value="HTH_3"/>
    <property type="match status" value="1"/>
</dbReference>
<evidence type="ECO:0000259" key="1">
    <source>
        <dbReference type="PROSITE" id="PS50943"/>
    </source>
</evidence>
<evidence type="ECO:0000313" key="2">
    <source>
        <dbReference type="EMBL" id="MBD2565842.1"/>
    </source>
</evidence>
<organism evidence="2 3">
    <name type="scientific">Nostoc linckia FACHB-391</name>
    <dbReference type="NCBI Taxonomy" id="2692906"/>
    <lineage>
        <taxon>Bacteria</taxon>
        <taxon>Bacillati</taxon>
        <taxon>Cyanobacteriota</taxon>
        <taxon>Cyanophyceae</taxon>
        <taxon>Nostocales</taxon>
        <taxon>Nostocaceae</taxon>
        <taxon>Nostoc</taxon>
    </lineage>
</organism>
<dbReference type="SMART" id="SM00530">
    <property type="entry name" value="HTH_XRE"/>
    <property type="match status" value="1"/>
</dbReference>
<reference evidence="2 3" key="1">
    <citation type="journal article" date="2020" name="ISME J.">
        <title>Comparative genomics reveals insights into cyanobacterial evolution and habitat adaptation.</title>
        <authorList>
            <person name="Chen M.Y."/>
            <person name="Teng W.K."/>
            <person name="Zhao L."/>
            <person name="Hu C.X."/>
            <person name="Zhou Y.K."/>
            <person name="Han B.P."/>
            <person name="Song L.R."/>
            <person name="Shu W.S."/>
        </authorList>
    </citation>
    <scope>NUCLEOTIDE SEQUENCE [LARGE SCALE GENOMIC DNA]</scope>
    <source>
        <strain evidence="2 3">FACHB-391</strain>
    </source>
</reference>
<dbReference type="EMBL" id="JACJTE010000114">
    <property type="protein sequence ID" value="MBD2565842.1"/>
    <property type="molecule type" value="Genomic_DNA"/>
</dbReference>
<gene>
    <name evidence="2" type="ORF">H6G95_35860</name>
</gene>